<gene>
    <name evidence="1" type="ORF">KC19_3G227500</name>
</gene>
<dbReference type="Proteomes" id="UP000822688">
    <property type="component" value="Chromosome 3"/>
</dbReference>
<dbReference type="EMBL" id="CM026423">
    <property type="protein sequence ID" value="KAG0584681.1"/>
    <property type="molecule type" value="Genomic_DNA"/>
</dbReference>
<dbReference type="AlphaFoldDB" id="A0A8T0IPD8"/>
<sequence>MVQTGLRTSCLKGREFRVIRGRHTRDTSTSDTVEVLFKKPASDTDAFHKDIK</sequence>
<evidence type="ECO:0000313" key="1">
    <source>
        <dbReference type="EMBL" id="KAG0584681.1"/>
    </source>
</evidence>
<name>A0A8T0IPD8_CERPU</name>
<accession>A0A8T0IPD8</accession>
<proteinExistence type="predicted"/>
<protein>
    <submittedName>
        <fullName evidence="1">Uncharacterized protein</fullName>
    </submittedName>
</protein>
<comment type="caution">
    <text evidence="1">The sequence shown here is derived from an EMBL/GenBank/DDBJ whole genome shotgun (WGS) entry which is preliminary data.</text>
</comment>
<keyword evidence="2" id="KW-1185">Reference proteome</keyword>
<organism evidence="1 2">
    <name type="scientific">Ceratodon purpureus</name>
    <name type="common">Fire moss</name>
    <name type="synonym">Dicranum purpureum</name>
    <dbReference type="NCBI Taxonomy" id="3225"/>
    <lineage>
        <taxon>Eukaryota</taxon>
        <taxon>Viridiplantae</taxon>
        <taxon>Streptophyta</taxon>
        <taxon>Embryophyta</taxon>
        <taxon>Bryophyta</taxon>
        <taxon>Bryophytina</taxon>
        <taxon>Bryopsida</taxon>
        <taxon>Dicranidae</taxon>
        <taxon>Pseudoditrichales</taxon>
        <taxon>Ditrichaceae</taxon>
        <taxon>Ceratodon</taxon>
    </lineage>
</organism>
<evidence type="ECO:0000313" key="2">
    <source>
        <dbReference type="Proteomes" id="UP000822688"/>
    </source>
</evidence>
<reference evidence="1" key="1">
    <citation type="submission" date="2020-06" db="EMBL/GenBank/DDBJ databases">
        <title>WGS assembly of Ceratodon purpureus strain R40.</title>
        <authorList>
            <person name="Carey S.B."/>
            <person name="Jenkins J."/>
            <person name="Shu S."/>
            <person name="Lovell J.T."/>
            <person name="Sreedasyam A."/>
            <person name="Maumus F."/>
            <person name="Tiley G.P."/>
            <person name="Fernandez-Pozo N."/>
            <person name="Barry K."/>
            <person name="Chen C."/>
            <person name="Wang M."/>
            <person name="Lipzen A."/>
            <person name="Daum C."/>
            <person name="Saski C.A."/>
            <person name="Payton A.C."/>
            <person name="Mcbreen J.C."/>
            <person name="Conrad R.E."/>
            <person name="Kollar L.M."/>
            <person name="Olsson S."/>
            <person name="Huttunen S."/>
            <person name="Landis J.B."/>
            <person name="Wickett N.J."/>
            <person name="Johnson M.G."/>
            <person name="Rensing S.A."/>
            <person name="Grimwood J."/>
            <person name="Schmutz J."/>
            <person name="Mcdaniel S.F."/>
        </authorList>
    </citation>
    <scope>NUCLEOTIDE SEQUENCE</scope>
    <source>
        <strain evidence="1">R40</strain>
    </source>
</reference>